<dbReference type="AlphaFoldDB" id="A0A1I8FBS9"/>
<dbReference type="PANTHER" id="PTHR12894">
    <property type="entry name" value="CNH DOMAIN CONTAINING"/>
    <property type="match status" value="1"/>
</dbReference>
<dbReference type="GO" id="GO:0016020">
    <property type="term" value="C:membrane"/>
    <property type="evidence" value="ECO:0007669"/>
    <property type="project" value="TreeGrafter"/>
</dbReference>
<feature type="transmembrane region" description="Helical" evidence="3">
    <location>
        <begin position="152"/>
        <end position="170"/>
    </location>
</feature>
<dbReference type="InterPro" id="IPR032914">
    <property type="entry name" value="Vam6/VPS39/TRAP1"/>
</dbReference>
<evidence type="ECO:0000256" key="1">
    <source>
        <dbReference type="ARBA" id="ARBA00022679"/>
    </source>
</evidence>
<sequence>TPRGKRIADLIEKHEVPPAFSVAWVITWFGHVLDDLDAILRLYDFFLASHPLMRCTLVLLWFCTSRDRLLSLPPEDIDFAVLHSCLANIPNSGAIQLETVISEACRLFIPATAGHCPVPVLPGGQAEASRRDLGLLMVKAQVSLPHLLRSRGALLILLAVLVALLAVLSHKSFSQRPIQQLEAVATLSLLISLSDGTVSVHNSGTRLKALSVLDRTRGAPLPCLRLVTRPRQIPGGGERQNNPTLACAFTSSSGCCFYPLGLLGLGSSRACLPAGTRPASIARPSEPSAGLANSALTSLHLLKTDYFRIRRPRARVMARQLSATLWRLCSKDSKTMFVNERRAAGDAVRKANDGPVDGQCGPRSSAAAQSLAQRQPAPRRVVRCLCQVSLLPATPRPLSAQIKVLIQRRDFELALRLHERSASRISDRCADELRDIDVLAPSSPLTLEKLRQLVDTSLLKCYLESNPALGAFPCFAPPTIVTLREAEACLKTEADISNIEDSVLVPAGTGGVPYQDLIFRYSRWINRARTPRRACESFTESQADGDNALPRIEVANFLRVLALLNCLTDYLEHCVLHCKPPDTSESLHTDWLTRALAGRYPNNDMLEERALLLSRLGQYELAFTILAQARSYGQLIKALLAPLPAEAYKLHAPRAPAPMTQRALQLLKRRPGQIPPSCRCCAATRWPDLSDYLLTSLQRLEAEKRLLQSRRGLYHAERLQTAAAFARFRSGRVASEEGTRCSVCQNRIGASAFCQVPVAPGSPLRLHGGVMRARLSGRQSGAEGGRCRHCSCLIKVGRLAVVQSPRIASRAASSAAASTDKWSNLKGRISHSARLLRSPENRAQLLRRSTRTRVSTETGFFLLGRRSAGCSSVPQDVHLGTNESLPDTAKVLSGFCDAVLARCMRTTRWLGLVKLQMTLSEHSSVPIVLADFLSRVYENFGHSTGLVWAFVGDGDNNDALLDDAAAQKLCRHIPVRPVPSMPVFPVPFNTCFALCLQKPVAALVLQYLFHISSIPVSNVFPCLQYLFLWTSITVPLVPFQYLFPCAFNTFSPVPSIPVPLVPSIPFPLCLHIPVRCAFNTVRAVPSTIPVPPPGVPSIPVPLCLQYLVPLCLQYLSRWSFNTCSRLTTVTKTSSSPQIRIRFRPRTIDPNGPRQVGAGRRARELSRQYATSWCSPEIPPRRFAALTSFVRTHSSVWRERAEKERRLKDFKGF</sequence>
<name>A0A1I8FBS9_9PLAT</name>
<dbReference type="SUPFAM" id="SSF53671">
    <property type="entry name" value="Aspartate/ornithine carbamoyltransferase"/>
    <property type="match status" value="1"/>
</dbReference>
<feature type="domain" description="Rab-GAP TBC" evidence="4">
    <location>
        <begin position="1"/>
        <end position="50"/>
    </location>
</feature>
<dbReference type="Gene3D" id="1.10.472.80">
    <property type="entry name" value="Ypt/Rab-GAP domain of gyp1p, domain 3"/>
    <property type="match status" value="1"/>
</dbReference>
<evidence type="ECO:0000313" key="5">
    <source>
        <dbReference type="Proteomes" id="UP000095280"/>
    </source>
</evidence>
<dbReference type="GO" id="GO:0006914">
    <property type="term" value="P:autophagy"/>
    <property type="evidence" value="ECO:0007669"/>
    <property type="project" value="TreeGrafter"/>
</dbReference>
<feature type="region of interest" description="Disordered" evidence="2">
    <location>
        <begin position="348"/>
        <end position="374"/>
    </location>
</feature>
<evidence type="ECO:0000259" key="4">
    <source>
        <dbReference type="PROSITE" id="PS50086"/>
    </source>
</evidence>
<keyword evidence="5" id="KW-1185">Reference proteome</keyword>
<keyword evidence="3" id="KW-0812">Transmembrane</keyword>
<dbReference type="Gene3D" id="3.40.50.1370">
    <property type="entry name" value="Aspartate/ornithine carbamoyltransferase"/>
    <property type="match status" value="1"/>
</dbReference>
<dbReference type="InterPro" id="IPR006132">
    <property type="entry name" value="Asp/Orn_carbamoyltranf_P-bd"/>
</dbReference>
<keyword evidence="3" id="KW-0472">Membrane</keyword>
<accession>A0A1I8FBS9</accession>
<dbReference type="WBParaSite" id="maker-unitig_28542-snap-gene-0.2-mRNA-1">
    <property type="protein sequence ID" value="maker-unitig_28542-snap-gene-0.2-mRNA-1"/>
    <property type="gene ID" value="maker-unitig_28542-snap-gene-0.2"/>
</dbReference>
<dbReference type="Pfam" id="PF02729">
    <property type="entry name" value="OTCace_N"/>
    <property type="match status" value="1"/>
</dbReference>
<dbReference type="InterPro" id="IPR036901">
    <property type="entry name" value="Asp/Orn_carbamoylTrfase_sf"/>
</dbReference>
<keyword evidence="1" id="KW-0808">Transferase</keyword>
<proteinExistence type="predicted"/>
<evidence type="ECO:0000313" key="6">
    <source>
        <dbReference type="WBParaSite" id="maker-unitig_28542-snap-gene-0.2-mRNA-1"/>
    </source>
</evidence>
<reference evidence="6" key="1">
    <citation type="submission" date="2016-11" db="UniProtKB">
        <authorList>
            <consortium name="WormBaseParasite"/>
        </authorList>
    </citation>
    <scope>IDENTIFICATION</scope>
</reference>
<dbReference type="GO" id="GO:0016743">
    <property type="term" value="F:carboxyl- or carbamoyltransferase activity"/>
    <property type="evidence" value="ECO:0007669"/>
    <property type="project" value="InterPro"/>
</dbReference>
<evidence type="ECO:0000256" key="2">
    <source>
        <dbReference type="SAM" id="MobiDB-lite"/>
    </source>
</evidence>
<dbReference type="GO" id="GO:0006520">
    <property type="term" value="P:amino acid metabolic process"/>
    <property type="evidence" value="ECO:0007669"/>
    <property type="project" value="InterPro"/>
</dbReference>
<dbReference type="PANTHER" id="PTHR12894:SF27">
    <property type="entry name" value="TRANSFORMING GROWTH FACTOR-BETA RECEPTOR-ASSOCIATED PROTEIN 1"/>
    <property type="match status" value="1"/>
</dbReference>
<dbReference type="GO" id="GO:0005737">
    <property type="term" value="C:cytoplasm"/>
    <property type="evidence" value="ECO:0007669"/>
    <property type="project" value="TreeGrafter"/>
</dbReference>
<dbReference type="InterPro" id="IPR000195">
    <property type="entry name" value="Rab-GAP-TBC_dom"/>
</dbReference>
<feature type="compositionally biased region" description="Low complexity" evidence="2">
    <location>
        <begin position="362"/>
        <end position="374"/>
    </location>
</feature>
<keyword evidence="3" id="KW-1133">Transmembrane helix</keyword>
<evidence type="ECO:0000256" key="3">
    <source>
        <dbReference type="SAM" id="Phobius"/>
    </source>
</evidence>
<dbReference type="GO" id="GO:0034058">
    <property type="term" value="P:endosomal vesicle fusion"/>
    <property type="evidence" value="ECO:0007669"/>
    <property type="project" value="TreeGrafter"/>
</dbReference>
<dbReference type="Proteomes" id="UP000095280">
    <property type="component" value="Unplaced"/>
</dbReference>
<organism evidence="5 6">
    <name type="scientific">Macrostomum lignano</name>
    <dbReference type="NCBI Taxonomy" id="282301"/>
    <lineage>
        <taxon>Eukaryota</taxon>
        <taxon>Metazoa</taxon>
        <taxon>Spiralia</taxon>
        <taxon>Lophotrochozoa</taxon>
        <taxon>Platyhelminthes</taxon>
        <taxon>Rhabditophora</taxon>
        <taxon>Macrostomorpha</taxon>
        <taxon>Macrostomida</taxon>
        <taxon>Macrostomidae</taxon>
        <taxon>Macrostomum</taxon>
    </lineage>
</organism>
<protein>
    <submittedName>
        <fullName evidence="6">Rab-GAP TBC domain-containing protein</fullName>
    </submittedName>
</protein>
<dbReference type="PROSITE" id="PS50086">
    <property type="entry name" value="TBC_RABGAP"/>
    <property type="match status" value="1"/>
</dbReference>
<dbReference type="GO" id="GO:0016597">
    <property type="term" value="F:amino acid binding"/>
    <property type="evidence" value="ECO:0007669"/>
    <property type="project" value="InterPro"/>
</dbReference>